<keyword evidence="11" id="KW-0966">Cell projection</keyword>
<comment type="subcellular location">
    <subcellularLocation>
        <location evidence="1 7">Bacterial flagellum</location>
    </subcellularLocation>
    <subcellularLocation>
        <location evidence="2 7">Secreted</location>
    </subcellularLocation>
</comment>
<dbReference type="InterPro" id="IPR053927">
    <property type="entry name" value="FlgK_helical"/>
</dbReference>
<dbReference type="GO" id="GO:0005576">
    <property type="term" value="C:extracellular region"/>
    <property type="evidence" value="ECO:0007669"/>
    <property type="project" value="UniProtKB-SubCell"/>
</dbReference>
<feature type="domain" description="Flagellar basal body rod protein N-terminal" evidence="8">
    <location>
        <begin position="8"/>
        <end position="37"/>
    </location>
</feature>
<evidence type="ECO:0000256" key="3">
    <source>
        <dbReference type="ARBA" id="ARBA00009677"/>
    </source>
</evidence>
<evidence type="ECO:0000256" key="4">
    <source>
        <dbReference type="ARBA" id="ARBA00016244"/>
    </source>
</evidence>
<dbReference type="InterPro" id="IPR002371">
    <property type="entry name" value="FlgK"/>
</dbReference>
<dbReference type="PRINTS" id="PR01005">
    <property type="entry name" value="FLGHOOKAP1"/>
</dbReference>
<dbReference type="Pfam" id="PF00460">
    <property type="entry name" value="Flg_bb_rod"/>
    <property type="match status" value="1"/>
</dbReference>
<name>A0A365KQZ9_9BACL</name>
<gene>
    <name evidence="7 11" type="primary">flgK</name>
    <name evidence="11" type="ORF">DP120_14245</name>
</gene>
<keyword evidence="6 7" id="KW-0975">Bacterial flagellum</keyword>
<evidence type="ECO:0000313" key="12">
    <source>
        <dbReference type="Proteomes" id="UP000251002"/>
    </source>
</evidence>
<dbReference type="GO" id="GO:0005198">
    <property type="term" value="F:structural molecule activity"/>
    <property type="evidence" value="ECO:0007669"/>
    <property type="project" value="UniProtKB-UniRule"/>
</dbReference>
<evidence type="ECO:0000256" key="6">
    <source>
        <dbReference type="ARBA" id="ARBA00023143"/>
    </source>
</evidence>
<comment type="similarity">
    <text evidence="3 7">Belongs to the flagella basal body rod proteins family.</text>
</comment>
<dbReference type="GO" id="GO:0044780">
    <property type="term" value="P:bacterial-type flagellum assembly"/>
    <property type="evidence" value="ECO:0007669"/>
    <property type="project" value="InterPro"/>
</dbReference>
<dbReference type="PANTHER" id="PTHR30033">
    <property type="entry name" value="FLAGELLAR HOOK-ASSOCIATED PROTEIN 1"/>
    <property type="match status" value="1"/>
</dbReference>
<keyword evidence="5 7" id="KW-0964">Secreted</keyword>
<dbReference type="Pfam" id="PF22638">
    <property type="entry name" value="FlgK_D1"/>
    <property type="match status" value="1"/>
</dbReference>
<organism evidence="11 12">
    <name type="scientific">Planococcus halotolerans</name>
    <dbReference type="NCBI Taxonomy" id="2233542"/>
    <lineage>
        <taxon>Bacteria</taxon>
        <taxon>Bacillati</taxon>
        <taxon>Bacillota</taxon>
        <taxon>Bacilli</taxon>
        <taxon>Bacillales</taxon>
        <taxon>Caryophanaceae</taxon>
        <taxon>Planococcus</taxon>
    </lineage>
</organism>
<keyword evidence="11" id="KW-0969">Cilium</keyword>
<evidence type="ECO:0000259" key="8">
    <source>
        <dbReference type="Pfam" id="PF00460"/>
    </source>
</evidence>
<evidence type="ECO:0000313" key="11">
    <source>
        <dbReference type="EMBL" id="RAZ75524.1"/>
    </source>
</evidence>
<evidence type="ECO:0000259" key="9">
    <source>
        <dbReference type="Pfam" id="PF06429"/>
    </source>
</evidence>
<sequence length="414" mass="44026">MVSTFHGLETGKRALSVGQASIATTGHNIANANTKGYSRQQVNQSTTPSLDVWTNSTNPGQLGSGVSIDSITRVRDRFLDNQYRDQSATLADAQTKQATFDRLESIINEPSDSGLNAAMDQLWNAWQDLSNNPDSVSAQAVVKERAQAFVEAAQSMDSSMANMKTDLNEQKTAAISEANDYLKQIASLNESIVRGGNGSNDLKDQRDVLVEKLSSLAPIKVDAQSNGAYNISLVQKDDAPLALVVGTTVSEIDDTTEVTGGKIAGLIAAENKVESNHSALISVATTFAAANNKTEGGTPLFSNTASITAMAVDFGATLGAPTAEMETDIKGVKSDYQKLVSTLGAESQSATRSVANFEATLQATENRRQSVTGVSLDEEMANLVKFQHSYSAAARLISTTDQMLDTIINRMAAR</sequence>
<dbReference type="InterPro" id="IPR001444">
    <property type="entry name" value="Flag_bb_rod_N"/>
</dbReference>
<accession>A0A365KQZ9</accession>
<dbReference type="NCBIfam" id="TIGR02492">
    <property type="entry name" value="flgK_ends"/>
    <property type="match status" value="1"/>
</dbReference>
<evidence type="ECO:0000256" key="2">
    <source>
        <dbReference type="ARBA" id="ARBA00004613"/>
    </source>
</evidence>
<reference evidence="11 12" key="1">
    <citation type="submission" date="2018-06" db="EMBL/GenBank/DDBJ databases">
        <title>The draft genome sequences of strains SCU63 and S1.</title>
        <authorList>
            <person name="Gan L."/>
        </authorList>
    </citation>
    <scope>NUCLEOTIDE SEQUENCE [LARGE SCALE GENOMIC DNA]</scope>
    <source>
        <strain evidence="11 12">SCU63</strain>
    </source>
</reference>
<keyword evidence="11" id="KW-0282">Flagellum</keyword>
<evidence type="ECO:0000256" key="1">
    <source>
        <dbReference type="ARBA" id="ARBA00004365"/>
    </source>
</evidence>
<dbReference type="RefSeq" id="WP_112224333.1">
    <property type="nucleotide sequence ID" value="NZ_CP047673.1"/>
</dbReference>
<dbReference type="PANTHER" id="PTHR30033:SF1">
    <property type="entry name" value="FLAGELLAR HOOK-ASSOCIATED PROTEIN 1"/>
    <property type="match status" value="1"/>
</dbReference>
<dbReference type="AlphaFoldDB" id="A0A365KQZ9"/>
<dbReference type="SUPFAM" id="SSF64518">
    <property type="entry name" value="Phase 1 flagellin"/>
    <property type="match status" value="1"/>
</dbReference>
<evidence type="ECO:0000259" key="10">
    <source>
        <dbReference type="Pfam" id="PF22638"/>
    </source>
</evidence>
<evidence type="ECO:0000256" key="5">
    <source>
        <dbReference type="ARBA" id="ARBA00022525"/>
    </source>
</evidence>
<proteinExistence type="inferred from homology"/>
<comment type="caution">
    <text evidence="11">The sequence shown here is derived from an EMBL/GenBank/DDBJ whole genome shotgun (WGS) entry which is preliminary data.</text>
</comment>
<dbReference type="Proteomes" id="UP000251002">
    <property type="component" value="Unassembled WGS sequence"/>
</dbReference>
<dbReference type="Pfam" id="PF06429">
    <property type="entry name" value="Flg_bbr_C"/>
    <property type="match status" value="1"/>
</dbReference>
<protein>
    <recommendedName>
        <fullName evidence="4 7">Flagellar hook-associated protein 1</fullName>
        <shortName evidence="7">HAP1</shortName>
    </recommendedName>
</protein>
<dbReference type="GO" id="GO:0009424">
    <property type="term" value="C:bacterial-type flagellum hook"/>
    <property type="evidence" value="ECO:0007669"/>
    <property type="project" value="UniProtKB-UniRule"/>
</dbReference>
<keyword evidence="12" id="KW-1185">Reference proteome</keyword>
<evidence type="ECO:0000256" key="7">
    <source>
        <dbReference type="RuleBase" id="RU362065"/>
    </source>
</evidence>
<dbReference type="InterPro" id="IPR010930">
    <property type="entry name" value="Flg_bb/hook_C_dom"/>
</dbReference>
<feature type="domain" description="Flagellar hook-associated protein FlgK helical" evidence="10">
    <location>
        <begin position="101"/>
        <end position="252"/>
    </location>
</feature>
<dbReference type="EMBL" id="QLZR01000006">
    <property type="protein sequence ID" value="RAZ75524.1"/>
    <property type="molecule type" value="Genomic_DNA"/>
</dbReference>
<feature type="domain" description="Flagellar basal-body/hook protein C-terminal" evidence="9">
    <location>
        <begin position="372"/>
        <end position="409"/>
    </location>
</feature>